<feature type="transmembrane region" description="Helical" evidence="6">
    <location>
        <begin position="262"/>
        <end position="280"/>
    </location>
</feature>
<feature type="transmembrane region" description="Helical" evidence="6">
    <location>
        <begin position="113"/>
        <end position="138"/>
    </location>
</feature>
<organism evidence="8 9">
    <name type="scientific">Durusdinium trenchii</name>
    <dbReference type="NCBI Taxonomy" id="1381693"/>
    <lineage>
        <taxon>Eukaryota</taxon>
        <taxon>Sar</taxon>
        <taxon>Alveolata</taxon>
        <taxon>Dinophyceae</taxon>
        <taxon>Suessiales</taxon>
        <taxon>Symbiodiniaceae</taxon>
        <taxon>Durusdinium</taxon>
    </lineage>
</organism>
<evidence type="ECO:0000256" key="2">
    <source>
        <dbReference type="ARBA" id="ARBA00022448"/>
    </source>
</evidence>
<dbReference type="InterPro" id="IPR050930">
    <property type="entry name" value="MFS_Vesicular_Transporter"/>
</dbReference>
<dbReference type="PROSITE" id="PS50850">
    <property type="entry name" value="MFS"/>
    <property type="match status" value="1"/>
</dbReference>
<keyword evidence="2" id="KW-0813">Transport</keyword>
<protein>
    <submittedName>
        <fullName evidence="8">MFS-type transporter SLC18B1 (Solute carrier family 18 member B1)</fullName>
    </submittedName>
</protein>
<feature type="transmembrane region" description="Helical" evidence="6">
    <location>
        <begin position="292"/>
        <end position="310"/>
    </location>
</feature>
<dbReference type="SUPFAM" id="SSF103473">
    <property type="entry name" value="MFS general substrate transporter"/>
    <property type="match status" value="1"/>
</dbReference>
<gene>
    <name evidence="8" type="ORF">SCF082_LOCUS44764</name>
</gene>
<comment type="subcellular location">
    <subcellularLocation>
        <location evidence="1">Membrane</location>
        <topology evidence="1">Multi-pass membrane protein</topology>
    </subcellularLocation>
</comment>
<feature type="transmembrane region" description="Helical" evidence="6">
    <location>
        <begin position="402"/>
        <end position="422"/>
    </location>
</feature>
<dbReference type="InterPro" id="IPR036259">
    <property type="entry name" value="MFS_trans_sf"/>
</dbReference>
<evidence type="ECO:0000256" key="1">
    <source>
        <dbReference type="ARBA" id="ARBA00004141"/>
    </source>
</evidence>
<feature type="domain" description="Major facilitator superfamily (MFS) profile" evidence="7">
    <location>
        <begin position="19"/>
        <end position="424"/>
    </location>
</feature>
<accession>A0ABP0R3W5</accession>
<dbReference type="Pfam" id="PF07690">
    <property type="entry name" value="MFS_1"/>
    <property type="match status" value="1"/>
</dbReference>
<feature type="transmembrane region" description="Helical" evidence="6">
    <location>
        <begin position="54"/>
        <end position="73"/>
    </location>
</feature>
<sequence>MVSPGQAESFSPPEHRDRIFALILMGTLCGQMGLSILTPFFPAEAKAKRVSPPTLGWIFSVFQLATMVFAPLASRLLVKFGSKPMLVASNLIGGVANIMQAFCWYANEGPFFVTASLVLRVLAGLAYSFQSTAGYSLLSSLFGPTVSTAAGKLEGANGLALILGPLVGSTLFSIGGGAQHVGYVIPFLVLGLTGALCGGMNWVLMPTLPTPARSNPSLSKFSLKAVPTAINCTILGIVFGVLNPTLQPHCAEQPLKYDVQIVGLVYATICAIYSMLGILVGRLDDLYEGRNGFLLMAIGALLIAVSFFLLGPLELAFGSHFVVEMKPSPALFWISVCIMGAGAAFGWIPVYRQFVTHALHTTSEERDLGASMIYTISVALGSFLGPVVGGLLSQHIGVRGTYTYTGVMALMLFLMLMLLAIGQRSETFKKSRDPPLLTLPAPDDALVALR</sequence>
<keyword evidence="5 6" id="KW-0472">Membrane</keyword>
<evidence type="ECO:0000313" key="8">
    <source>
        <dbReference type="EMBL" id="CAK9095283.1"/>
    </source>
</evidence>
<dbReference type="Gene3D" id="1.20.1250.20">
    <property type="entry name" value="MFS general substrate transporter like domains"/>
    <property type="match status" value="2"/>
</dbReference>
<feature type="transmembrane region" description="Helical" evidence="6">
    <location>
        <begin position="184"/>
        <end position="204"/>
    </location>
</feature>
<feature type="transmembrane region" description="Helical" evidence="6">
    <location>
        <begin position="372"/>
        <end position="396"/>
    </location>
</feature>
<keyword evidence="4 6" id="KW-1133">Transmembrane helix</keyword>
<name>A0ABP0R3W5_9DINO</name>
<reference evidence="8 9" key="1">
    <citation type="submission" date="2024-02" db="EMBL/GenBank/DDBJ databases">
        <authorList>
            <person name="Chen Y."/>
            <person name="Shah S."/>
            <person name="Dougan E. K."/>
            <person name="Thang M."/>
            <person name="Chan C."/>
        </authorList>
    </citation>
    <scope>NUCLEOTIDE SEQUENCE [LARGE SCALE GENOMIC DNA]</scope>
</reference>
<feature type="transmembrane region" description="Helical" evidence="6">
    <location>
        <begin position="330"/>
        <end position="351"/>
    </location>
</feature>
<dbReference type="EMBL" id="CAXAMM010040763">
    <property type="protein sequence ID" value="CAK9095283.1"/>
    <property type="molecule type" value="Genomic_DNA"/>
</dbReference>
<feature type="transmembrane region" description="Helical" evidence="6">
    <location>
        <begin position="20"/>
        <end position="42"/>
    </location>
</feature>
<evidence type="ECO:0000256" key="6">
    <source>
        <dbReference type="SAM" id="Phobius"/>
    </source>
</evidence>
<keyword evidence="9" id="KW-1185">Reference proteome</keyword>
<dbReference type="PANTHER" id="PTHR23506:SF26">
    <property type="entry name" value="MFS-TYPE TRANSPORTER SLC18B1"/>
    <property type="match status" value="1"/>
</dbReference>
<feature type="transmembrane region" description="Helical" evidence="6">
    <location>
        <begin position="85"/>
        <end position="107"/>
    </location>
</feature>
<dbReference type="Proteomes" id="UP001642464">
    <property type="component" value="Unassembled WGS sequence"/>
</dbReference>
<evidence type="ECO:0000256" key="4">
    <source>
        <dbReference type="ARBA" id="ARBA00022989"/>
    </source>
</evidence>
<evidence type="ECO:0000256" key="3">
    <source>
        <dbReference type="ARBA" id="ARBA00022692"/>
    </source>
</evidence>
<dbReference type="PANTHER" id="PTHR23506">
    <property type="entry name" value="GH10249P"/>
    <property type="match status" value="1"/>
</dbReference>
<proteinExistence type="predicted"/>
<dbReference type="InterPro" id="IPR011701">
    <property type="entry name" value="MFS"/>
</dbReference>
<feature type="transmembrane region" description="Helical" evidence="6">
    <location>
        <begin position="159"/>
        <end position="178"/>
    </location>
</feature>
<dbReference type="InterPro" id="IPR020846">
    <property type="entry name" value="MFS_dom"/>
</dbReference>
<evidence type="ECO:0000313" key="9">
    <source>
        <dbReference type="Proteomes" id="UP001642464"/>
    </source>
</evidence>
<evidence type="ECO:0000256" key="5">
    <source>
        <dbReference type="ARBA" id="ARBA00023136"/>
    </source>
</evidence>
<keyword evidence="3 6" id="KW-0812">Transmembrane</keyword>
<feature type="transmembrane region" description="Helical" evidence="6">
    <location>
        <begin position="225"/>
        <end position="242"/>
    </location>
</feature>
<evidence type="ECO:0000259" key="7">
    <source>
        <dbReference type="PROSITE" id="PS50850"/>
    </source>
</evidence>
<comment type="caution">
    <text evidence="8">The sequence shown here is derived from an EMBL/GenBank/DDBJ whole genome shotgun (WGS) entry which is preliminary data.</text>
</comment>